<reference evidence="11" key="1">
    <citation type="submission" date="2019-11" db="EMBL/GenBank/DDBJ databases">
        <authorList>
            <person name="Li J."/>
        </authorList>
    </citation>
    <scope>NUCLEOTIDE SEQUENCE</scope>
    <source>
        <strain evidence="11">B6B</strain>
    </source>
</reference>
<dbReference type="PANTHER" id="PTHR37823">
    <property type="entry name" value="CYTOCHROME C-553-LIKE"/>
    <property type="match status" value="1"/>
</dbReference>
<evidence type="ECO:0000256" key="1">
    <source>
        <dbReference type="ARBA" id="ARBA00022448"/>
    </source>
</evidence>
<evidence type="ECO:0000256" key="6">
    <source>
        <dbReference type="PIRSR" id="PIRSR000025-1"/>
    </source>
</evidence>
<dbReference type="InterPro" id="IPR009056">
    <property type="entry name" value="Cyt_c-like_dom"/>
</dbReference>
<feature type="domain" description="Cytochrome c" evidence="10">
    <location>
        <begin position="43"/>
        <end position="122"/>
    </location>
</feature>
<keyword evidence="9" id="KW-1133">Transmembrane helix</keyword>
<feature type="binding site" description="axial binding residue" evidence="7">
    <location>
        <position position="101"/>
    </location>
    <ligand>
        <name>heme c</name>
        <dbReference type="ChEBI" id="CHEBI:61717"/>
    </ligand>
    <ligandPart>
        <name>Fe</name>
        <dbReference type="ChEBI" id="CHEBI:18248"/>
    </ligandPart>
</feature>
<keyword evidence="4" id="KW-0249">Electron transport</keyword>
<dbReference type="InterPro" id="IPR054780">
    <property type="entry name" value="Cytochro_C550_firm"/>
</dbReference>
<dbReference type="SUPFAM" id="SSF46626">
    <property type="entry name" value="Cytochrome c"/>
    <property type="match status" value="1"/>
</dbReference>
<evidence type="ECO:0000313" key="12">
    <source>
        <dbReference type="Proteomes" id="UP000799092"/>
    </source>
</evidence>
<dbReference type="PANTHER" id="PTHR37823:SF3">
    <property type="entry name" value="CYTOCHROME C-551"/>
    <property type="match status" value="1"/>
</dbReference>
<comment type="caution">
    <text evidence="11">The sequence shown here is derived from an EMBL/GenBank/DDBJ whole genome shotgun (WGS) entry which is preliminary data.</text>
</comment>
<evidence type="ECO:0000259" key="10">
    <source>
        <dbReference type="PROSITE" id="PS51007"/>
    </source>
</evidence>
<dbReference type="RefSeq" id="WP_153736725.1">
    <property type="nucleotide sequence ID" value="NZ_WJNG01000007.1"/>
</dbReference>
<protein>
    <submittedName>
        <fullName evidence="11">Cytochrome c</fullName>
    </submittedName>
</protein>
<evidence type="ECO:0000313" key="11">
    <source>
        <dbReference type="EMBL" id="MRH43098.1"/>
    </source>
</evidence>
<keyword evidence="12" id="KW-1185">Reference proteome</keyword>
<gene>
    <name evidence="11" type="ORF">GH741_10415</name>
</gene>
<name>A0A6A8DBU0_9BACI</name>
<dbReference type="InterPro" id="IPR012218">
    <property type="entry name" value="Cyt_c_BACSU-c550-type"/>
</dbReference>
<keyword evidence="3 7" id="KW-0479">Metal-binding</keyword>
<keyword evidence="9" id="KW-0812">Transmembrane</keyword>
<keyword evidence="1" id="KW-0813">Transport</keyword>
<feature type="binding site" description="axial binding residue" evidence="7">
    <location>
        <position position="64"/>
    </location>
    <ligand>
        <name>heme c</name>
        <dbReference type="ChEBI" id="CHEBI:61717"/>
    </ligand>
    <ligandPart>
        <name>Fe</name>
        <dbReference type="ChEBI" id="CHEBI:18248"/>
    </ligandPart>
</feature>
<sequence>MKRNPVIPYAIIAVLGILTMIVLSIVGLNQQQQIEQAAENGGEQTEEGQVMEPEEIAQSCIGCHGGDLAGGSAPGLQNVGSKYTQEEIHDIIINGIEGTAMPGGLVTGEEAEALAAWLAEKK</sequence>
<dbReference type="NCBIfam" id="NF045773">
    <property type="entry name" value="cytochro_C550"/>
    <property type="match status" value="1"/>
</dbReference>
<dbReference type="OrthoDB" id="7933886at2"/>
<feature type="region of interest" description="Disordered" evidence="8">
    <location>
        <begin position="34"/>
        <end position="54"/>
    </location>
</feature>
<keyword evidence="5 7" id="KW-0408">Iron</keyword>
<evidence type="ECO:0000256" key="7">
    <source>
        <dbReference type="PIRSR" id="PIRSR000025-2"/>
    </source>
</evidence>
<comment type="PTM">
    <text evidence="6">Binds 1 heme c group covalently per subunit.</text>
</comment>
<keyword evidence="2 6" id="KW-0349">Heme</keyword>
<dbReference type="InterPro" id="IPR051811">
    <property type="entry name" value="Cytochrome_c550/c551-like"/>
</dbReference>
<dbReference type="GO" id="GO:0005506">
    <property type="term" value="F:iron ion binding"/>
    <property type="evidence" value="ECO:0007669"/>
    <property type="project" value="InterPro"/>
</dbReference>
<feature type="transmembrane region" description="Helical" evidence="9">
    <location>
        <begin position="6"/>
        <end position="28"/>
    </location>
</feature>
<dbReference type="GO" id="GO:0020037">
    <property type="term" value="F:heme binding"/>
    <property type="evidence" value="ECO:0007669"/>
    <property type="project" value="InterPro"/>
</dbReference>
<keyword evidence="9" id="KW-0472">Membrane</keyword>
<organism evidence="11 12">
    <name type="scientific">Aquibacillus halophilus</name>
    <dbReference type="NCBI Taxonomy" id="930132"/>
    <lineage>
        <taxon>Bacteria</taxon>
        <taxon>Bacillati</taxon>
        <taxon>Bacillota</taxon>
        <taxon>Bacilli</taxon>
        <taxon>Bacillales</taxon>
        <taxon>Bacillaceae</taxon>
        <taxon>Aquibacillus</taxon>
    </lineage>
</organism>
<dbReference type="Gene3D" id="1.10.760.10">
    <property type="entry name" value="Cytochrome c-like domain"/>
    <property type="match status" value="1"/>
</dbReference>
<feature type="compositionally biased region" description="Low complexity" evidence="8">
    <location>
        <begin position="34"/>
        <end position="43"/>
    </location>
</feature>
<evidence type="ECO:0000256" key="5">
    <source>
        <dbReference type="ARBA" id="ARBA00023004"/>
    </source>
</evidence>
<dbReference type="GO" id="GO:0009055">
    <property type="term" value="F:electron transfer activity"/>
    <property type="evidence" value="ECO:0007669"/>
    <property type="project" value="InterPro"/>
</dbReference>
<feature type="binding site" description="covalent" evidence="6">
    <location>
        <position position="63"/>
    </location>
    <ligand>
        <name>heme c</name>
        <dbReference type="ChEBI" id="CHEBI:61717"/>
    </ligand>
</feature>
<evidence type="ECO:0000256" key="9">
    <source>
        <dbReference type="SAM" id="Phobius"/>
    </source>
</evidence>
<dbReference type="InterPro" id="IPR036909">
    <property type="entry name" value="Cyt_c-like_dom_sf"/>
</dbReference>
<dbReference type="Proteomes" id="UP000799092">
    <property type="component" value="Unassembled WGS sequence"/>
</dbReference>
<dbReference type="AlphaFoldDB" id="A0A6A8DBU0"/>
<proteinExistence type="predicted"/>
<dbReference type="GO" id="GO:0016020">
    <property type="term" value="C:membrane"/>
    <property type="evidence" value="ECO:0007669"/>
    <property type="project" value="InterPro"/>
</dbReference>
<dbReference type="PROSITE" id="PS51007">
    <property type="entry name" value="CYTC"/>
    <property type="match status" value="1"/>
</dbReference>
<dbReference type="EMBL" id="WJNG01000007">
    <property type="protein sequence ID" value="MRH43098.1"/>
    <property type="molecule type" value="Genomic_DNA"/>
</dbReference>
<dbReference type="Pfam" id="PF13442">
    <property type="entry name" value="Cytochrome_CBB3"/>
    <property type="match status" value="1"/>
</dbReference>
<evidence type="ECO:0000256" key="8">
    <source>
        <dbReference type="SAM" id="MobiDB-lite"/>
    </source>
</evidence>
<evidence type="ECO:0000256" key="3">
    <source>
        <dbReference type="ARBA" id="ARBA00022723"/>
    </source>
</evidence>
<accession>A0A6A8DBU0</accession>
<evidence type="ECO:0000256" key="4">
    <source>
        <dbReference type="ARBA" id="ARBA00022982"/>
    </source>
</evidence>
<evidence type="ECO:0000256" key="2">
    <source>
        <dbReference type="ARBA" id="ARBA00022617"/>
    </source>
</evidence>
<dbReference type="PIRSF" id="PIRSF000025">
    <property type="entry name" value="Cytc_Bsub_c550"/>
    <property type="match status" value="1"/>
</dbReference>
<feature type="binding site" description="covalent" evidence="6">
    <location>
        <position position="60"/>
    </location>
    <ligand>
        <name>heme c</name>
        <dbReference type="ChEBI" id="CHEBI:61717"/>
    </ligand>
</feature>